<evidence type="ECO:0000313" key="3">
    <source>
        <dbReference type="Proteomes" id="UP000027138"/>
    </source>
</evidence>
<organism evidence="2 3">
    <name type="scientific">Jatropha curcas</name>
    <name type="common">Barbados nut</name>
    <dbReference type="NCBI Taxonomy" id="180498"/>
    <lineage>
        <taxon>Eukaryota</taxon>
        <taxon>Viridiplantae</taxon>
        <taxon>Streptophyta</taxon>
        <taxon>Embryophyta</taxon>
        <taxon>Tracheophyta</taxon>
        <taxon>Spermatophyta</taxon>
        <taxon>Magnoliopsida</taxon>
        <taxon>eudicotyledons</taxon>
        <taxon>Gunneridae</taxon>
        <taxon>Pentapetalae</taxon>
        <taxon>rosids</taxon>
        <taxon>fabids</taxon>
        <taxon>Malpighiales</taxon>
        <taxon>Euphorbiaceae</taxon>
        <taxon>Crotonoideae</taxon>
        <taxon>Jatropheae</taxon>
        <taxon>Jatropha</taxon>
    </lineage>
</organism>
<name>A0A067K789_JATCU</name>
<sequence>MVIVGSFNEYVPSLKGLAIEIQSFIKDSITKRDRYRQVVAKVNIAAHQVSELKKCREDLLEQVDALKAKIALLEGEAVAIAAFEECLNKEYITKADFVKTKIKMIKDEAP</sequence>
<keyword evidence="1" id="KW-0175">Coiled coil</keyword>
<dbReference type="AlphaFoldDB" id="A0A067K789"/>
<evidence type="ECO:0000313" key="2">
    <source>
        <dbReference type="EMBL" id="KDP27669.1"/>
    </source>
</evidence>
<proteinExistence type="predicted"/>
<gene>
    <name evidence="2" type="ORF">JCGZ_19561</name>
</gene>
<protein>
    <submittedName>
        <fullName evidence="2">Uncharacterized protein</fullName>
    </submittedName>
</protein>
<feature type="coiled-coil region" evidence="1">
    <location>
        <begin position="49"/>
        <end position="76"/>
    </location>
</feature>
<keyword evidence="3" id="KW-1185">Reference proteome</keyword>
<evidence type="ECO:0000256" key="1">
    <source>
        <dbReference type="SAM" id="Coils"/>
    </source>
</evidence>
<dbReference type="EMBL" id="KK914810">
    <property type="protein sequence ID" value="KDP27669.1"/>
    <property type="molecule type" value="Genomic_DNA"/>
</dbReference>
<accession>A0A067K789</accession>
<dbReference type="Proteomes" id="UP000027138">
    <property type="component" value="Unassembled WGS sequence"/>
</dbReference>
<reference evidence="2 3" key="1">
    <citation type="journal article" date="2014" name="PLoS ONE">
        <title>Global Analysis of Gene Expression Profiles in Physic Nut (Jatropha curcas L.) Seedlings Exposed to Salt Stress.</title>
        <authorList>
            <person name="Zhang L."/>
            <person name="Zhang C."/>
            <person name="Wu P."/>
            <person name="Chen Y."/>
            <person name="Li M."/>
            <person name="Jiang H."/>
            <person name="Wu G."/>
        </authorList>
    </citation>
    <scope>NUCLEOTIDE SEQUENCE [LARGE SCALE GENOMIC DNA]</scope>
    <source>
        <strain evidence="3">cv. GZQX0401</strain>
        <tissue evidence="2">Young leaves</tissue>
    </source>
</reference>